<dbReference type="Proteomes" id="UP000622166">
    <property type="component" value="Unassembled WGS sequence"/>
</dbReference>
<dbReference type="InterPro" id="IPR012301">
    <property type="entry name" value="Malic_N_dom"/>
</dbReference>
<evidence type="ECO:0000313" key="2">
    <source>
        <dbReference type="EMBL" id="GGZ41560.1"/>
    </source>
</evidence>
<dbReference type="AlphaFoldDB" id="A0A918QD45"/>
<dbReference type="GO" id="GO:0004470">
    <property type="term" value="F:malic enzyme activity"/>
    <property type="evidence" value="ECO:0007669"/>
    <property type="project" value="InterPro"/>
</dbReference>
<dbReference type="GO" id="GO:0006108">
    <property type="term" value="P:malate metabolic process"/>
    <property type="evidence" value="ECO:0007669"/>
    <property type="project" value="TreeGrafter"/>
</dbReference>
<dbReference type="EMBL" id="BMVW01000026">
    <property type="protein sequence ID" value="GGZ41560.1"/>
    <property type="molecule type" value="Genomic_DNA"/>
</dbReference>
<organism evidence="2 3">
    <name type="scientific">Streptomyces poonensis</name>
    <dbReference type="NCBI Taxonomy" id="68255"/>
    <lineage>
        <taxon>Bacteria</taxon>
        <taxon>Bacillati</taxon>
        <taxon>Actinomycetota</taxon>
        <taxon>Actinomycetes</taxon>
        <taxon>Kitasatosporales</taxon>
        <taxon>Streptomycetaceae</taxon>
        <taxon>Streptomyces</taxon>
    </lineage>
</organism>
<evidence type="ECO:0000259" key="1">
    <source>
        <dbReference type="SMART" id="SM01274"/>
    </source>
</evidence>
<dbReference type="SUPFAM" id="SSF53223">
    <property type="entry name" value="Aminoacid dehydrogenase-like, N-terminal domain"/>
    <property type="match status" value="1"/>
</dbReference>
<dbReference type="Pfam" id="PF00390">
    <property type="entry name" value="malic"/>
    <property type="match status" value="1"/>
</dbReference>
<reference evidence="2" key="1">
    <citation type="journal article" date="2014" name="Int. J. Syst. Evol. Microbiol.">
        <title>Complete genome sequence of Corynebacterium casei LMG S-19264T (=DSM 44701T), isolated from a smear-ripened cheese.</title>
        <authorList>
            <consortium name="US DOE Joint Genome Institute (JGI-PGF)"/>
            <person name="Walter F."/>
            <person name="Albersmeier A."/>
            <person name="Kalinowski J."/>
            <person name="Ruckert C."/>
        </authorList>
    </citation>
    <scope>NUCLEOTIDE SEQUENCE</scope>
    <source>
        <strain evidence="2">JCM 4815</strain>
    </source>
</reference>
<protein>
    <recommendedName>
        <fullName evidence="1">Malic enzyme N-terminal domain-containing protein</fullName>
    </recommendedName>
</protein>
<dbReference type="Gene3D" id="3.40.50.10380">
    <property type="entry name" value="Malic enzyme, N-terminal domain"/>
    <property type="match status" value="1"/>
</dbReference>
<dbReference type="InterPro" id="IPR037062">
    <property type="entry name" value="Malic_N_dom_sf"/>
</dbReference>
<dbReference type="PANTHER" id="PTHR23406:SF34">
    <property type="entry name" value="NAD-DEPENDENT MALIC ENZYME, MITOCHONDRIAL"/>
    <property type="match status" value="1"/>
</dbReference>
<accession>A0A918QD45</accession>
<sequence>MPDPLRPSRRVLRTTARGCPVLTNPRPNRGTAFTQTQRREPDLVGLIPPQVLTLDQQAARAYQQYSAQPTDLAKNVYLTALHDRNEVLFYRLIGDHLPEMLPIVHTPTVGTAIERYSFEYRRPRGIYLSAHAPEDIERSLRAPGLALTTST</sequence>
<reference evidence="2" key="2">
    <citation type="submission" date="2020-09" db="EMBL/GenBank/DDBJ databases">
        <authorList>
            <person name="Sun Q."/>
            <person name="Ohkuma M."/>
        </authorList>
    </citation>
    <scope>NUCLEOTIDE SEQUENCE</scope>
    <source>
        <strain evidence="2">JCM 4815</strain>
    </source>
</reference>
<feature type="domain" description="Malic enzyme N-terminal" evidence="1">
    <location>
        <begin position="82"/>
        <end position="141"/>
    </location>
</feature>
<dbReference type="PANTHER" id="PTHR23406">
    <property type="entry name" value="MALIC ENZYME-RELATED"/>
    <property type="match status" value="1"/>
</dbReference>
<dbReference type="RefSeq" id="WP_276530298.1">
    <property type="nucleotide sequence ID" value="NZ_BMVW01000026.1"/>
</dbReference>
<dbReference type="GO" id="GO:0016616">
    <property type="term" value="F:oxidoreductase activity, acting on the CH-OH group of donors, NAD or NADP as acceptor"/>
    <property type="evidence" value="ECO:0007669"/>
    <property type="project" value="InterPro"/>
</dbReference>
<gene>
    <name evidence="2" type="ORF">GCM10010365_72860</name>
</gene>
<comment type="caution">
    <text evidence="2">The sequence shown here is derived from an EMBL/GenBank/DDBJ whole genome shotgun (WGS) entry which is preliminary data.</text>
</comment>
<name>A0A918QD45_9ACTN</name>
<dbReference type="InterPro" id="IPR046346">
    <property type="entry name" value="Aminoacid_DH-like_N_sf"/>
</dbReference>
<proteinExistence type="predicted"/>
<evidence type="ECO:0000313" key="3">
    <source>
        <dbReference type="Proteomes" id="UP000622166"/>
    </source>
</evidence>
<dbReference type="GO" id="GO:0005829">
    <property type="term" value="C:cytosol"/>
    <property type="evidence" value="ECO:0007669"/>
    <property type="project" value="TreeGrafter"/>
</dbReference>
<keyword evidence="3" id="KW-1185">Reference proteome</keyword>
<dbReference type="SMART" id="SM01274">
    <property type="entry name" value="malic"/>
    <property type="match status" value="1"/>
</dbReference>